<dbReference type="STRING" id="1300347.I601_1027"/>
<dbReference type="SUPFAM" id="SSF51556">
    <property type="entry name" value="Metallo-dependent hydrolases"/>
    <property type="match status" value="1"/>
</dbReference>
<dbReference type="PATRIC" id="fig|1300347.3.peg.1026"/>
<name>A0A1A9GGL0_9ACTN</name>
<dbReference type="Gene3D" id="3.20.20.140">
    <property type="entry name" value="Metal-dependent hydrolases"/>
    <property type="match status" value="1"/>
</dbReference>
<dbReference type="Pfam" id="PF07969">
    <property type="entry name" value="Amidohydro_3"/>
    <property type="match status" value="1"/>
</dbReference>
<dbReference type="PANTHER" id="PTHR22642">
    <property type="entry name" value="IMIDAZOLONEPROPIONASE"/>
    <property type="match status" value="1"/>
</dbReference>
<sequence>MSSLIIRRARLVPVHAGDVVPDAPVDVLVTDGTVAAVAPRLDRPAGTPEVDAEGRWVVPGLWDQHVHLAQWTLSSGRLDLAGARSPEAALAMVAERVAEYPDLPVIGWGHRSAGWDRDATVSELDAVSGETPVVLISGDGHHAWLNTRALLFLAMPVRDSVVRESEWFAVYPRLASLVGNDGTSPEAYRRTLDHAASMGVAGLVDFEFSGGADEWAERWSEGCDVLRVRMATYAEGLDSVLGHGLRSGDPLPLGDGPRDPRLTMGPLKIISDGSLNTRTAWCCEPYGDAHRLEYPSGQPNLSGAELRELLRTAHGHGLEVATHAIGDAAVAEALASYAESGARGSIEHAQMVNRADVHEMARLGIRASVQPAHLLDDRDLTERIWGERSARCFAFRWMLDDGMELALGSDAPVSPLDPWLAMAAAVHRSGDEREAWHGEHALTPREVLAASVDGQGTVAPGSRGDLVLLDADPLDPTGTPDEQASRLKAMQVAGTWVAGREVFTTLD</sequence>
<dbReference type="Gene3D" id="3.10.310.70">
    <property type="match status" value="1"/>
</dbReference>
<evidence type="ECO:0000259" key="1">
    <source>
        <dbReference type="Pfam" id="PF07969"/>
    </source>
</evidence>
<keyword evidence="2" id="KW-0378">Hydrolase</keyword>
<accession>A0A1A9GGL0</accession>
<dbReference type="GO" id="GO:0016810">
    <property type="term" value="F:hydrolase activity, acting on carbon-nitrogen (but not peptide) bonds"/>
    <property type="evidence" value="ECO:0007669"/>
    <property type="project" value="InterPro"/>
</dbReference>
<dbReference type="AlphaFoldDB" id="A0A1A9GGL0"/>
<protein>
    <submittedName>
        <fullName evidence="2">N-substituted formamide deformylase</fullName>
        <ecNumber evidence="2">3.5.1.91</ecNumber>
    </submittedName>
</protein>
<proteinExistence type="predicted"/>
<evidence type="ECO:0000313" key="3">
    <source>
        <dbReference type="Proteomes" id="UP000077868"/>
    </source>
</evidence>
<feature type="domain" description="Amidohydrolase 3" evidence="1">
    <location>
        <begin position="49"/>
        <end position="503"/>
    </location>
</feature>
<dbReference type="InterPro" id="IPR013108">
    <property type="entry name" value="Amidohydro_3"/>
</dbReference>
<dbReference type="EC" id="3.5.1.91" evidence="2"/>
<dbReference type="SUPFAM" id="SSF51338">
    <property type="entry name" value="Composite domain of metallo-dependent hydrolases"/>
    <property type="match status" value="1"/>
</dbReference>
<dbReference type="RefSeq" id="WP_068107078.1">
    <property type="nucleotide sequence ID" value="NZ_CP015079.1"/>
</dbReference>
<dbReference type="OrthoDB" id="3238066at2"/>
<reference evidence="2 3" key="1">
    <citation type="submission" date="2016-03" db="EMBL/GenBank/DDBJ databases">
        <title>Complete genome sequence of a soil Actinobacterium, Nocardioides dokdonensis FR1436.</title>
        <authorList>
            <person name="Kwon S.-K."/>
            <person name="Kim K."/>
            <person name="Kim J.F."/>
        </authorList>
    </citation>
    <scope>NUCLEOTIDE SEQUENCE [LARGE SCALE GENOMIC DNA]</scope>
    <source>
        <strain evidence="2 3">FR1436</strain>
    </source>
</reference>
<dbReference type="KEGG" id="ndk:I601_1027"/>
<dbReference type="PANTHER" id="PTHR22642:SF2">
    <property type="entry name" value="PROTEIN LONG AFTER FAR-RED 3"/>
    <property type="match status" value="1"/>
</dbReference>
<dbReference type="InterPro" id="IPR032466">
    <property type="entry name" value="Metal_Hydrolase"/>
</dbReference>
<dbReference type="InterPro" id="IPR011059">
    <property type="entry name" value="Metal-dep_hydrolase_composite"/>
</dbReference>
<keyword evidence="3" id="KW-1185">Reference proteome</keyword>
<dbReference type="EMBL" id="CP015079">
    <property type="protein sequence ID" value="ANH37469.1"/>
    <property type="molecule type" value="Genomic_DNA"/>
</dbReference>
<dbReference type="Gene3D" id="2.30.40.10">
    <property type="entry name" value="Urease, subunit C, domain 1"/>
    <property type="match status" value="1"/>
</dbReference>
<evidence type="ECO:0000313" key="2">
    <source>
        <dbReference type="EMBL" id="ANH37469.1"/>
    </source>
</evidence>
<dbReference type="Proteomes" id="UP000077868">
    <property type="component" value="Chromosome"/>
</dbReference>
<gene>
    <name evidence="2" type="primary">nfdA_2</name>
    <name evidence="2" type="ORF">I601_1027</name>
</gene>
<organism evidence="2 3">
    <name type="scientific">Nocardioides dokdonensis FR1436</name>
    <dbReference type="NCBI Taxonomy" id="1300347"/>
    <lineage>
        <taxon>Bacteria</taxon>
        <taxon>Bacillati</taxon>
        <taxon>Actinomycetota</taxon>
        <taxon>Actinomycetes</taxon>
        <taxon>Propionibacteriales</taxon>
        <taxon>Nocardioidaceae</taxon>
        <taxon>Nocardioides</taxon>
    </lineage>
</organism>